<organism evidence="2 3">
    <name type="scientific">Isoalcanivorax pacificus W11-5</name>
    <dbReference type="NCBI Taxonomy" id="391936"/>
    <lineage>
        <taxon>Bacteria</taxon>
        <taxon>Pseudomonadati</taxon>
        <taxon>Pseudomonadota</taxon>
        <taxon>Gammaproteobacteria</taxon>
        <taxon>Oceanospirillales</taxon>
        <taxon>Alcanivoracaceae</taxon>
        <taxon>Isoalcanivorax</taxon>
    </lineage>
</organism>
<dbReference type="HOGENOM" id="CLU_640360_0_0_6"/>
<reference evidence="2 3" key="1">
    <citation type="journal article" date="2012" name="J. Bacteriol.">
        <title>Genome sequence of an alkane-degrading bacterium, Alcanivorax pacificus type strain W11-5, isolated from deep sea sediment.</title>
        <authorList>
            <person name="Lai Q."/>
            <person name="Shao Z."/>
        </authorList>
    </citation>
    <scope>NUCLEOTIDE SEQUENCE [LARGE SCALE GENOMIC DNA]</scope>
    <source>
        <strain evidence="2 3">W11-5</strain>
    </source>
</reference>
<accession>A0A0B4XPQ0</accession>
<dbReference type="STRING" id="391936.S7S_09115"/>
<gene>
    <name evidence="2" type="ORF">S7S_09115</name>
</gene>
<proteinExistence type="predicted"/>
<dbReference type="AlphaFoldDB" id="A0A0B4XPQ0"/>
<dbReference type="Proteomes" id="UP000006764">
    <property type="component" value="Chromosome"/>
</dbReference>
<evidence type="ECO:0000313" key="2">
    <source>
        <dbReference type="EMBL" id="AJD48237.1"/>
    </source>
</evidence>
<sequence>MLLLAGPLLPVQAAPDVRGVSDLRILELHANTLKLPDATPAAELSVVVWRDGAFQPVVFQIDPVGDADMVWFEEGELDRDAPAALFTGDDRLLLRLRDAGVQAPADAAPAQGRILSELAVTGSDDERRYFYIARSDPRRDDSWFVHHDLRTGTTITDSYQLVVDPDNELNWQYLGYDGYRGEGSIIDTLKMRMAAGFLNRHARVTLDNTNLRPTLTGYKSGPLRTVMHLETRVVLAGIPVMKLHVQAYRYPDHYEAHTYARVPGLYRRTLRAPEVSVTIDGNAQYGATVQTARSGPLRGLVDGRIDDEERQMIERGLSSDESWILFDSGKQFILLAELDVPDNLSGIPLALVYQDDPHLAVEPEQFPGQLPNLGYALRGWPEEQEMRFAVRMLFGSDLHGMAPEDYADARTLTPALQVTPWPRSVPAAAIPQALPEAAGEARLPAAPDSTRTTD</sequence>
<keyword evidence="3" id="KW-1185">Reference proteome</keyword>
<protein>
    <submittedName>
        <fullName evidence="2">Uncharacterized protein</fullName>
    </submittedName>
</protein>
<evidence type="ECO:0000256" key="1">
    <source>
        <dbReference type="SAM" id="MobiDB-lite"/>
    </source>
</evidence>
<dbReference type="EMBL" id="CP004387">
    <property type="protein sequence ID" value="AJD48237.1"/>
    <property type="molecule type" value="Genomic_DNA"/>
</dbReference>
<evidence type="ECO:0000313" key="3">
    <source>
        <dbReference type="Proteomes" id="UP000006764"/>
    </source>
</evidence>
<name>A0A0B4XPQ0_9GAMM</name>
<feature type="region of interest" description="Disordered" evidence="1">
    <location>
        <begin position="435"/>
        <end position="454"/>
    </location>
</feature>
<dbReference type="KEGG" id="apac:S7S_09115"/>